<gene>
    <name evidence="2" type="ORF">Kalk_00950</name>
</gene>
<dbReference type="PANTHER" id="PTHR43796">
    <property type="entry name" value="CARBOXYNORSPERMIDINE SYNTHASE"/>
    <property type="match status" value="1"/>
</dbReference>
<feature type="domain" description="Saccharopine dehydrogenase NADP binding" evidence="1">
    <location>
        <begin position="4"/>
        <end position="119"/>
    </location>
</feature>
<dbReference type="EMBL" id="CP022684">
    <property type="protein sequence ID" value="AUM11087.1"/>
    <property type="molecule type" value="Genomic_DNA"/>
</dbReference>
<dbReference type="Pfam" id="PF03435">
    <property type="entry name" value="Sacchrp_dh_NADP"/>
    <property type="match status" value="1"/>
</dbReference>
<dbReference type="RefSeq" id="WP_101892427.1">
    <property type="nucleotide sequence ID" value="NZ_CP022684.1"/>
</dbReference>
<evidence type="ECO:0000313" key="2">
    <source>
        <dbReference type="EMBL" id="AUM11087.1"/>
    </source>
</evidence>
<dbReference type="OrthoDB" id="528778at2"/>
<dbReference type="AlphaFoldDB" id="A0A2K9LFT3"/>
<name>A0A2K9LFT3_9GAMM</name>
<accession>A0A2K9LFT3</accession>
<dbReference type="KEGG" id="kak:Kalk_00950"/>
<dbReference type="Gene3D" id="3.40.50.720">
    <property type="entry name" value="NAD(P)-binding Rossmann-like Domain"/>
    <property type="match status" value="1"/>
</dbReference>
<proteinExistence type="predicted"/>
<evidence type="ECO:0000259" key="1">
    <source>
        <dbReference type="Pfam" id="PF03435"/>
    </source>
</evidence>
<evidence type="ECO:0000313" key="3">
    <source>
        <dbReference type="Proteomes" id="UP000235116"/>
    </source>
</evidence>
<reference evidence="3" key="1">
    <citation type="submission" date="2017-08" db="EMBL/GenBank/DDBJ databases">
        <title>Direct submision.</title>
        <authorList>
            <person name="Kim S.-J."/>
            <person name="Rhee S.-K."/>
        </authorList>
    </citation>
    <scope>NUCLEOTIDE SEQUENCE [LARGE SCALE GENOMIC DNA]</scope>
    <source>
        <strain evidence="3">GI5</strain>
    </source>
</reference>
<protein>
    <recommendedName>
        <fullName evidence="1">Saccharopine dehydrogenase NADP binding domain-containing protein</fullName>
    </recommendedName>
</protein>
<keyword evidence="3" id="KW-1185">Reference proteome</keyword>
<sequence>MRKIMILGGYGAVGKHIATELAKIYPNQIIVAGRNGEKASSLASALNNTVIPLAFDLDTLSENDARLNDVAILIMCIEARNAPTAKQCAQRGIHYLDTSASYDYLKEIERLHNSAEKGCATFLLSAGIVPGLSNLLVKHCVNTCGNRGVAEIYVLLGLGEAHGEAAIHWSIEQMNAEYVDSLGNRTKSFANAKQTAFPGDRFARNAYQFNFSDQHVLPHTLSISSATTRLCFESRFITALFYFMSASGIGKVLKLPFARNAMTYCLQKFRFGTDRFSVKVVYRQQATDGATFSCSITGHEEARITGITTALLAHQMMKTDYPHGVFHIEQLFEPMKIINDLNQHGIQFEQTNMRFGND</sequence>
<dbReference type="InterPro" id="IPR036291">
    <property type="entry name" value="NAD(P)-bd_dom_sf"/>
</dbReference>
<dbReference type="PANTHER" id="PTHR43796:SF2">
    <property type="entry name" value="CARBOXYNORSPERMIDINE SYNTHASE"/>
    <property type="match status" value="1"/>
</dbReference>
<dbReference type="Proteomes" id="UP000235116">
    <property type="component" value="Chromosome"/>
</dbReference>
<dbReference type="SUPFAM" id="SSF51735">
    <property type="entry name" value="NAD(P)-binding Rossmann-fold domains"/>
    <property type="match status" value="1"/>
</dbReference>
<organism evidence="2 3">
    <name type="scientific">Ketobacter alkanivorans</name>
    <dbReference type="NCBI Taxonomy" id="1917421"/>
    <lineage>
        <taxon>Bacteria</taxon>
        <taxon>Pseudomonadati</taxon>
        <taxon>Pseudomonadota</taxon>
        <taxon>Gammaproteobacteria</taxon>
        <taxon>Pseudomonadales</taxon>
        <taxon>Ketobacteraceae</taxon>
        <taxon>Ketobacter</taxon>
    </lineage>
</organism>
<dbReference type="InterPro" id="IPR005097">
    <property type="entry name" value="Sacchrp_dh_NADP-bd"/>
</dbReference>